<keyword evidence="3" id="KW-0732">Signal</keyword>
<evidence type="ECO:0000313" key="5">
    <source>
        <dbReference type="Proteomes" id="UP001165190"/>
    </source>
</evidence>
<gene>
    <name evidence="4" type="ORF">HRI_002115500</name>
</gene>
<keyword evidence="2" id="KW-0472">Membrane</keyword>
<feature type="transmembrane region" description="Helical" evidence="2">
    <location>
        <begin position="6"/>
        <end position="24"/>
    </location>
</feature>
<keyword evidence="5" id="KW-1185">Reference proteome</keyword>
<dbReference type="EMBL" id="BSYR01000020">
    <property type="protein sequence ID" value="GMI84462.1"/>
    <property type="molecule type" value="Genomic_DNA"/>
</dbReference>
<evidence type="ECO:0000256" key="2">
    <source>
        <dbReference type="SAM" id="Phobius"/>
    </source>
</evidence>
<feature type="compositionally biased region" description="Polar residues" evidence="1">
    <location>
        <begin position="31"/>
        <end position="41"/>
    </location>
</feature>
<feature type="signal peptide" evidence="3">
    <location>
        <begin position="1"/>
        <end position="16"/>
    </location>
</feature>
<evidence type="ECO:0000313" key="4">
    <source>
        <dbReference type="EMBL" id="GMI84462.1"/>
    </source>
</evidence>
<dbReference type="OrthoDB" id="1930127at2759"/>
<dbReference type="PANTHER" id="PTHR34132">
    <property type="entry name" value="EMB|CAB87627.1-RELATED"/>
    <property type="match status" value="1"/>
</dbReference>
<feature type="region of interest" description="Disordered" evidence="1">
    <location>
        <begin position="31"/>
        <end position="50"/>
    </location>
</feature>
<keyword evidence="2" id="KW-1133">Transmembrane helix</keyword>
<sequence>MCPLRFVLVFFSAVLAGYVAWRMVRSSSHIDSSGSAVSENSGKMVANDKPELNSKRNGFWASGRYWWRN</sequence>
<proteinExistence type="predicted"/>
<dbReference type="AlphaFoldDB" id="A0A9W7HWX7"/>
<dbReference type="PANTHER" id="PTHR34132:SF2">
    <property type="entry name" value="EMB|CAB87627.1-RELATED"/>
    <property type="match status" value="1"/>
</dbReference>
<accession>A0A9W7HWX7</accession>
<organism evidence="4 5">
    <name type="scientific">Hibiscus trionum</name>
    <name type="common">Flower of an hour</name>
    <dbReference type="NCBI Taxonomy" id="183268"/>
    <lineage>
        <taxon>Eukaryota</taxon>
        <taxon>Viridiplantae</taxon>
        <taxon>Streptophyta</taxon>
        <taxon>Embryophyta</taxon>
        <taxon>Tracheophyta</taxon>
        <taxon>Spermatophyta</taxon>
        <taxon>Magnoliopsida</taxon>
        <taxon>eudicotyledons</taxon>
        <taxon>Gunneridae</taxon>
        <taxon>Pentapetalae</taxon>
        <taxon>rosids</taxon>
        <taxon>malvids</taxon>
        <taxon>Malvales</taxon>
        <taxon>Malvaceae</taxon>
        <taxon>Malvoideae</taxon>
        <taxon>Hibiscus</taxon>
    </lineage>
</organism>
<keyword evidence="2" id="KW-0812">Transmembrane</keyword>
<protein>
    <submittedName>
        <fullName evidence="4">Uncharacterized protein</fullName>
    </submittedName>
</protein>
<evidence type="ECO:0000256" key="3">
    <source>
        <dbReference type="SAM" id="SignalP"/>
    </source>
</evidence>
<feature type="chain" id="PRO_5040854978" evidence="3">
    <location>
        <begin position="17"/>
        <end position="69"/>
    </location>
</feature>
<dbReference type="Proteomes" id="UP001165190">
    <property type="component" value="Unassembled WGS sequence"/>
</dbReference>
<comment type="caution">
    <text evidence="4">The sequence shown here is derived from an EMBL/GenBank/DDBJ whole genome shotgun (WGS) entry which is preliminary data.</text>
</comment>
<name>A0A9W7HWX7_HIBTR</name>
<evidence type="ECO:0000256" key="1">
    <source>
        <dbReference type="SAM" id="MobiDB-lite"/>
    </source>
</evidence>
<reference evidence="4" key="1">
    <citation type="submission" date="2023-05" db="EMBL/GenBank/DDBJ databases">
        <title>Genome and transcriptome analyses reveal genes involved in the formation of fine ridges on petal epidermal cells in Hibiscus trionum.</title>
        <authorList>
            <person name="Koshimizu S."/>
            <person name="Masuda S."/>
            <person name="Ishii T."/>
            <person name="Shirasu K."/>
            <person name="Hoshino A."/>
            <person name="Arita M."/>
        </authorList>
    </citation>
    <scope>NUCLEOTIDE SEQUENCE</scope>
    <source>
        <strain evidence="4">Hamamatsu line</strain>
    </source>
</reference>